<dbReference type="KEGG" id="cme:CYME_CMS494C"/>
<feature type="compositionally biased region" description="Low complexity" evidence="2">
    <location>
        <begin position="185"/>
        <end position="206"/>
    </location>
</feature>
<sequence>MGFLWWLGMGSSREPRESRRLARLEKRISVLSGRLEAWRRRKERTLAAFRLYAFFFVCIWTAYAFTFNDLLFLGAFANSRLRAVLVLSTSGGAYLFLYKIASLWYRWRIESAEERLAKYREEKAELLEQLKESTRFYETIKLLEKYGGVPDALRPISSAEESRAASPTATSGTPGAVRAPGEQETASSSGVASPSAGTSGSPRSSTIARLTNRVVDVLTKDEEDWDEPQTAREAFLIGRLREMREALTREHSQRLQLQRALESLERQLCDLRSPSHPEPAACPSDPSNLENRRIPENNPETSGRGVKAAAVTLSTSKAGSLHMEDAGVSPITGHGQRRGVLNNSPTEPVSRAQLNDEPMDSVLSSSVDRSALSLHKSNEDESEICAQRSGHPRQPSTEQSGTPIGHGPSSGSRNESPLQTMQKLRRQRLNPSRTER</sequence>
<feature type="compositionally biased region" description="Polar residues" evidence="2">
    <location>
        <begin position="409"/>
        <end position="422"/>
    </location>
</feature>
<feature type="coiled-coil region" evidence="1">
    <location>
        <begin position="109"/>
        <end position="136"/>
    </location>
</feature>
<reference evidence="4 5" key="1">
    <citation type="journal article" date="2004" name="Nature">
        <title>Genome sequence of the ultrasmall unicellular red alga Cyanidioschyzon merolae 10D.</title>
        <authorList>
            <person name="Matsuzaki M."/>
            <person name="Misumi O."/>
            <person name="Shin-i T."/>
            <person name="Maruyama S."/>
            <person name="Takahara M."/>
            <person name="Miyagishima S."/>
            <person name="Mori T."/>
            <person name="Nishida K."/>
            <person name="Yagisawa F."/>
            <person name="Nishida K."/>
            <person name="Yoshida Y."/>
            <person name="Nishimura Y."/>
            <person name="Nakao S."/>
            <person name="Kobayashi T."/>
            <person name="Momoyama Y."/>
            <person name="Higashiyama T."/>
            <person name="Minoda A."/>
            <person name="Sano M."/>
            <person name="Nomoto H."/>
            <person name="Oishi K."/>
            <person name="Hayashi H."/>
            <person name="Ohta F."/>
            <person name="Nishizaka S."/>
            <person name="Haga S."/>
            <person name="Miura S."/>
            <person name="Morishita T."/>
            <person name="Kabeya Y."/>
            <person name="Terasawa K."/>
            <person name="Suzuki Y."/>
            <person name="Ishii Y."/>
            <person name="Asakawa S."/>
            <person name="Takano H."/>
            <person name="Ohta N."/>
            <person name="Kuroiwa H."/>
            <person name="Tanaka K."/>
            <person name="Shimizu N."/>
            <person name="Sugano S."/>
            <person name="Sato N."/>
            <person name="Nozaki H."/>
            <person name="Ogasawara N."/>
            <person name="Kohara Y."/>
            <person name="Kuroiwa T."/>
        </authorList>
    </citation>
    <scope>NUCLEOTIDE SEQUENCE [LARGE SCALE GENOMIC DNA]</scope>
    <source>
        <strain evidence="4 5">10D</strain>
    </source>
</reference>
<feature type="transmembrane region" description="Helical" evidence="3">
    <location>
        <begin position="49"/>
        <end position="67"/>
    </location>
</feature>
<evidence type="ECO:0000256" key="2">
    <source>
        <dbReference type="SAM" id="MobiDB-lite"/>
    </source>
</evidence>
<feature type="region of interest" description="Disordered" evidence="2">
    <location>
        <begin position="271"/>
        <end position="436"/>
    </location>
</feature>
<protein>
    <submittedName>
        <fullName evidence="4">Uncharacterized protein</fullName>
    </submittedName>
</protein>
<accession>M1VC61</accession>
<keyword evidence="5" id="KW-1185">Reference proteome</keyword>
<dbReference type="EMBL" id="AP006501">
    <property type="protein sequence ID" value="BAM83034.1"/>
    <property type="molecule type" value="Genomic_DNA"/>
</dbReference>
<name>M1VC61_CYAM1</name>
<keyword evidence="3" id="KW-0812">Transmembrane</keyword>
<reference evidence="4 5" key="2">
    <citation type="journal article" date="2007" name="BMC Biol.">
        <title>A 100%-complete sequence reveals unusually simple genomic features in the hot-spring red alga Cyanidioschyzon merolae.</title>
        <authorList>
            <person name="Nozaki H."/>
            <person name="Takano H."/>
            <person name="Misumi O."/>
            <person name="Terasawa K."/>
            <person name="Matsuzaki M."/>
            <person name="Maruyama S."/>
            <person name="Nishida K."/>
            <person name="Yagisawa F."/>
            <person name="Yoshida Y."/>
            <person name="Fujiwara T."/>
            <person name="Takio S."/>
            <person name="Tamura K."/>
            <person name="Chung S.J."/>
            <person name="Nakamura S."/>
            <person name="Kuroiwa H."/>
            <person name="Tanaka K."/>
            <person name="Sato N."/>
            <person name="Kuroiwa T."/>
        </authorList>
    </citation>
    <scope>NUCLEOTIDE SEQUENCE [LARGE SCALE GENOMIC DNA]</scope>
    <source>
        <strain evidence="4 5">10D</strain>
    </source>
</reference>
<dbReference type="Gramene" id="CMS494CT">
    <property type="protein sequence ID" value="CMS494CT"/>
    <property type="gene ID" value="CMS494C"/>
</dbReference>
<keyword evidence="3" id="KW-1133">Transmembrane helix</keyword>
<dbReference type="Proteomes" id="UP000007014">
    <property type="component" value="Chromosome 19"/>
</dbReference>
<gene>
    <name evidence="4" type="ORF">CYME_CMS494C</name>
</gene>
<dbReference type="RefSeq" id="XP_005539070.1">
    <property type="nucleotide sequence ID" value="XM_005539013.1"/>
</dbReference>
<keyword evidence="3" id="KW-0472">Membrane</keyword>
<dbReference type="HOGENOM" id="CLU_629096_0_0_1"/>
<keyword evidence="1" id="KW-0175">Coiled coil</keyword>
<evidence type="ECO:0000256" key="1">
    <source>
        <dbReference type="SAM" id="Coils"/>
    </source>
</evidence>
<feature type="region of interest" description="Disordered" evidence="2">
    <location>
        <begin position="157"/>
        <end position="207"/>
    </location>
</feature>
<proteinExistence type="predicted"/>
<organism evidence="4 5">
    <name type="scientific">Cyanidioschyzon merolae (strain NIES-3377 / 10D)</name>
    <name type="common">Unicellular red alga</name>
    <dbReference type="NCBI Taxonomy" id="280699"/>
    <lineage>
        <taxon>Eukaryota</taxon>
        <taxon>Rhodophyta</taxon>
        <taxon>Bangiophyceae</taxon>
        <taxon>Cyanidiales</taxon>
        <taxon>Cyanidiaceae</taxon>
        <taxon>Cyanidioschyzon</taxon>
    </lineage>
</organism>
<evidence type="ECO:0000313" key="5">
    <source>
        <dbReference type="Proteomes" id="UP000007014"/>
    </source>
</evidence>
<dbReference type="AlphaFoldDB" id="M1VC61"/>
<dbReference type="GeneID" id="16997626"/>
<feature type="transmembrane region" description="Helical" evidence="3">
    <location>
        <begin position="79"/>
        <end position="98"/>
    </location>
</feature>
<dbReference type="OrthoDB" id="10582320at2759"/>
<evidence type="ECO:0000313" key="4">
    <source>
        <dbReference type="EMBL" id="BAM83034.1"/>
    </source>
</evidence>
<evidence type="ECO:0000256" key="3">
    <source>
        <dbReference type="SAM" id="Phobius"/>
    </source>
</evidence>
<dbReference type="STRING" id="280699.M1VC61"/>